<dbReference type="Gene3D" id="1.10.10.60">
    <property type="entry name" value="Homeodomain-like"/>
    <property type="match status" value="1"/>
</dbReference>
<feature type="domain" description="Myb-like" evidence="6">
    <location>
        <begin position="177"/>
        <end position="225"/>
    </location>
</feature>
<dbReference type="KEGG" id="bbo:BBOV_IV003110"/>
<evidence type="ECO:0000256" key="1">
    <source>
        <dbReference type="ARBA" id="ARBA00022723"/>
    </source>
</evidence>
<dbReference type="InParanoid" id="A7AVT1"/>
<evidence type="ECO:0000256" key="4">
    <source>
        <dbReference type="PROSITE-ProRule" id="PRU00601"/>
    </source>
</evidence>
<organism evidence="8 9">
    <name type="scientific">Babesia bovis</name>
    <dbReference type="NCBI Taxonomy" id="5865"/>
    <lineage>
        <taxon>Eukaryota</taxon>
        <taxon>Sar</taxon>
        <taxon>Alveolata</taxon>
        <taxon>Apicomplexa</taxon>
        <taxon>Aconoidasida</taxon>
        <taxon>Piroplasmida</taxon>
        <taxon>Babesiidae</taxon>
        <taxon>Babesia</taxon>
    </lineage>
</organism>
<dbReference type="Proteomes" id="UP000002173">
    <property type="component" value="Unassembled WGS sequence"/>
</dbReference>
<dbReference type="PROSITE" id="PS51266">
    <property type="entry name" value="ZF_CHY"/>
    <property type="match status" value="1"/>
</dbReference>
<dbReference type="InterPro" id="IPR037274">
    <property type="entry name" value="Znf_CHY_sf"/>
</dbReference>
<dbReference type="RefSeq" id="XP_001609475.1">
    <property type="nucleotide sequence ID" value="XM_001609425.1"/>
</dbReference>
<dbReference type="EMBL" id="AAXT01000004">
    <property type="protein sequence ID" value="EDO05907.1"/>
    <property type="molecule type" value="Genomic_DNA"/>
</dbReference>
<dbReference type="CDD" id="cd00167">
    <property type="entry name" value="SANT"/>
    <property type="match status" value="1"/>
</dbReference>
<reference evidence="8 9" key="1">
    <citation type="journal article" date="2007" name="PLoS Pathog.">
        <title>Genome sequence of Babesia bovis and comparative analysis of apicomplexan hemoprotozoa.</title>
        <authorList>
            <person name="Brayton K.A."/>
            <person name="Lau A.O.T."/>
            <person name="Herndon D.R."/>
            <person name="Hannick L."/>
            <person name="Kappmeyer L.S."/>
            <person name="Berens S.J."/>
            <person name="Bidwell S.L."/>
            <person name="Brown W.C."/>
            <person name="Crabtree J."/>
            <person name="Fadrosh D."/>
            <person name="Feldblum T."/>
            <person name="Forberger H.A."/>
            <person name="Haas B.J."/>
            <person name="Howell J.M."/>
            <person name="Khouri H."/>
            <person name="Koo H."/>
            <person name="Mann D.J."/>
            <person name="Norimine J."/>
            <person name="Paulsen I.T."/>
            <person name="Radune D."/>
            <person name="Ren Q."/>
            <person name="Smith R.K. Jr."/>
            <person name="Suarez C.E."/>
            <person name="White O."/>
            <person name="Wortman J.R."/>
            <person name="Knowles D.P. Jr."/>
            <person name="McElwain T.F."/>
            <person name="Nene V.M."/>
        </authorList>
    </citation>
    <scope>NUCLEOTIDE SEQUENCE [LARGE SCALE GENOMIC DNA]</scope>
    <source>
        <strain evidence="8">T2Bo</strain>
    </source>
</reference>
<dbReference type="PROSITE" id="PS50090">
    <property type="entry name" value="MYB_LIKE"/>
    <property type="match status" value="1"/>
</dbReference>
<reference evidence="9" key="2">
    <citation type="journal article" date="2020" name="Data Brief">
        <title>Transcriptome dataset of Babesia bovis life stages within vertebrate and invertebrate hosts.</title>
        <authorList>
            <person name="Ueti M.W."/>
            <person name="Johnson W.C."/>
            <person name="Kappmeyer L.S."/>
            <person name="Herndon D.R."/>
            <person name="Mousel M.R."/>
            <person name="Reif K.E."/>
            <person name="Taus N.S."/>
            <person name="Ifeonu O.O."/>
            <person name="Silva J.C."/>
            <person name="Suarez C.E."/>
            <person name="Brayton K.A."/>
        </authorList>
    </citation>
    <scope>NUCLEOTIDE SEQUENCE [LARGE SCALE GENOMIC DNA]</scope>
</reference>
<gene>
    <name evidence="8" type="ORF">BBOV_IV003110</name>
</gene>
<feature type="region of interest" description="Disordered" evidence="5">
    <location>
        <begin position="523"/>
        <end position="549"/>
    </location>
</feature>
<keyword evidence="2 4" id="KW-0863">Zinc-finger</keyword>
<protein>
    <submittedName>
        <fullName evidence="8">CHY zinc finger domain containing protein</fullName>
    </submittedName>
</protein>
<dbReference type="OMA" id="CHTKLAV"/>
<evidence type="ECO:0000313" key="9">
    <source>
        <dbReference type="Proteomes" id="UP000002173"/>
    </source>
</evidence>
<evidence type="ECO:0000259" key="7">
    <source>
        <dbReference type="PROSITE" id="PS51266"/>
    </source>
</evidence>
<dbReference type="Pfam" id="PF05495">
    <property type="entry name" value="zf-CHY"/>
    <property type="match status" value="1"/>
</dbReference>
<keyword evidence="1" id="KW-0479">Metal-binding</keyword>
<accession>A7AVT1</accession>
<dbReference type="InterPro" id="IPR001005">
    <property type="entry name" value="SANT/Myb"/>
</dbReference>
<comment type="caution">
    <text evidence="8">The sequence shown here is derived from an EMBL/GenBank/DDBJ whole genome shotgun (WGS) entry which is preliminary data.</text>
</comment>
<sequence length="549" mass="60825">MSQQLVTSDRGYIELYKLEKLFDARFALSSAVDQLDTVSIDDVYRNDSIIAHVVLRPTDPEFNISLLKGESCINLSLCLHRVPGVSLESSHGYYTISQASDIDVKGDHLGRDVKLVLKKVILTFLGKYLTTTPYAIYECLKLVDRELCHIFEICGHSSKNTTDTSNSKVRESNVDTWSLEEQKSLEFALGKTKGIPNAAERWSAVAAIVKTKSADECRLRFQRCREQLLNKANEHKKSLAGMPAEYETVLARSDPLRLLSLELEAISVFNVVNIVVQLGCTRCSTAFDVTLAHGDRKIAVVPRHCDKCNMAQLIEFQPEIAFASQPALGNLKLENCIFLDYITGEFFVTCESCDTQCKVRDVQNGTCKRSVCRGCFAKLALSFTGVEFGQDNSVSSVTSARPIRIVPKPAKPKTPGGRGLKVGTPLPDNGICKHYSKSFRWFRFPCCGKLFPCDLCHDEGTDHPYELAHVIVCGHCSTQQAVSNKKCQHCGRGYTASSSSYWEGGKGCRDAVKLSRKDSKKYGLLRKQAEQTQGTSRSTSGGPGRAIRK</sequence>
<dbReference type="STRING" id="5865.A7AVT1"/>
<feature type="compositionally biased region" description="Low complexity" evidence="5">
    <location>
        <begin position="531"/>
        <end position="540"/>
    </location>
</feature>
<dbReference type="AlphaFoldDB" id="A7AVT1"/>
<dbReference type="GeneID" id="5477694"/>
<dbReference type="InterPro" id="IPR009057">
    <property type="entry name" value="Homeodomain-like_sf"/>
</dbReference>
<dbReference type="InterPro" id="IPR008913">
    <property type="entry name" value="Znf_CHY"/>
</dbReference>
<reference evidence="9" key="3">
    <citation type="journal article" date="2021" name="Int. J. Parasitol.">
        <title>Comparative analysis of gene expression between Babesia bovis blood stages and kinetes allowed by improved genome annotation.</title>
        <authorList>
            <person name="Ueti M.W."/>
            <person name="Johnson W.C."/>
            <person name="Kappmeyer L.S."/>
            <person name="Herndon D.R."/>
            <person name="Mousel M.R."/>
            <person name="Reif K.E."/>
            <person name="Taus N.S."/>
            <person name="Ifeonu O.O."/>
            <person name="Silva J.C."/>
            <person name="Suarez C.E."/>
            <person name="Brayton K.A."/>
        </authorList>
    </citation>
    <scope>NUCLEOTIDE SEQUENCE [LARGE SCALE GENOMIC DNA]</scope>
</reference>
<evidence type="ECO:0000256" key="2">
    <source>
        <dbReference type="ARBA" id="ARBA00022771"/>
    </source>
</evidence>
<evidence type="ECO:0000313" key="8">
    <source>
        <dbReference type="EMBL" id="EDO05907.1"/>
    </source>
</evidence>
<dbReference type="VEuPathDB" id="PiroplasmaDB:BBOV_IV003110"/>
<name>A7AVT1_BABBO</name>
<evidence type="ECO:0000259" key="6">
    <source>
        <dbReference type="PROSITE" id="PS50090"/>
    </source>
</evidence>
<dbReference type="SUPFAM" id="SSF161219">
    <property type="entry name" value="CHY zinc finger-like"/>
    <property type="match status" value="1"/>
</dbReference>
<dbReference type="GO" id="GO:0008270">
    <property type="term" value="F:zinc ion binding"/>
    <property type="evidence" value="ECO:0007669"/>
    <property type="project" value="UniProtKB-KW"/>
</dbReference>
<dbReference type="eggNOG" id="KOG1940">
    <property type="taxonomic scope" value="Eukaryota"/>
</dbReference>
<feature type="domain" description="CHY-type" evidence="7">
    <location>
        <begin position="425"/>
        <end position="492"/>
    </location>
</feature>
<evidence type="ECO:0000256" key="3">
    <source>
        <dbReference type="ARBA" id="ARBA00022833"/>
    </source>
</evidence>
<keyword evidence="3" id="KW-0862">Zinc</keyword>
<evidence type="ECO:0000256" key="5">
    <source>
        <dbReference type="SAM" id="MobiDB-lite"/>
    </source>
</evidence>
<keyword evidence="9" id="KW-1185">Reference proteome</keyword>
<dbReference type="SUPFAM" id="SSF46689">
    <property type="entry name" value="Homeodomain-like"/>
    <property type="match status" value="1"/>
</dbReference>
<proteinExistence type="predicted"/>